<dbReference type="RefSeq" id="WP_210041852.1">
    <property type="nucleotide sequence ID" value="NZ_JAFFZW010000002.1"/>
</dbReference>
<dbReference type="EMBL" id="JAFFZW010000002">
    <property type="protein sequence ID" value="MBP0945334.1"/>
    <property type="molecule type" value="Genomic_DNA"/>
</dbReference>
<evidence type="ECO:0000313" key="2">
    <source>
        <dbReference type="EMBL" id="MBP0945334.1"/>
    </source>
</evidence>
<evidence type="ECO:0000256" key="1">
    <source>
        <dbReference type="SAM" id="MobiDB-lite"/>
    </source>
</evidence>
<sequence>MSIVIDDNEQTERDNHNQSGGQEDFLAETQAFHHSEHFHGINNKDDPVIARQSSETVPLFEGVSGTRIETVKQPLGGISASLDESFIFIFEPGEKPFPQMTAKRAERKKLAMVKSSRIPEDGPRHDEY</sequence>
<proteinExistence type="predicted"/>
<reference evidence="2 3" key="1">
    <citation type="journal article" date="2022" name="Syst. Appl. Microbiol.">
        <title>Pseudomonas alliivorans sp. nov., a plant-pathogenic bacterium isolated from onion foliage in Georgia, USA.</title>
        <authorList>
            <person name="Zhao M."/>
            <person name="Tyson C."/>
            <person name="Chen H.C."/>
            <person name="Paudel S."/>
            <person name="Gitaitis R."/>
            <person name="Kvitko B."/>
            <person name="Dutta B."/>
        </authorList>
    </citation>
    <scope>NUCLEOTIDE SEQUENCE [LARGE SCALE GENOMIC DNA]</scope>
    <source>
        <strain evidence="2 3">20GA0068</strain>
    </source>
</reference>
<evidence type="ECO:0000313" key="3">
    <source>
        <dbReference type="Proteomes" id="UP000673197"/>
    </source>
</evidence>
<comment type="caution">
    <text evidence="2">The sequence shown here is derived from an EMBL/GenBank/DDBJ whole genome shotgun (WGS) entry which is preliminary data.</text>
</comment>
<feature type="compositionally biased region" description="Basic and acidic residues" evidence="1">
    <location>
        <begin position="117"/>
        <end position="128"/>
    </location>
</feature>
<name>A0ABS4C411_9PSED</name>
<feature type="region of interest" description="Disordered" evidence="1">
    <location>
        <begin position="1"/>
        <end position="22"/>
    </location>
</feature>
<keyword evidence="3" id="KW-1185">Reference proteome</keyword>
<organism evidence="2 3">
    <name type="scientific">Pseudomonas alliivorans</name>
    <dbReference type="NCBI Taxonomy" id="2810613"/>
    <lineage>
        <taxon>Bacteria</taxon>
        <taxon>Pseudomonadati</taxon>
        <taxon>Pseudomonadota</taxon>
        <taxon>Gammaproteobacteria</taxon>
        <taxon>Pseudomonadales</taxon>
        <taxon>Pseudomonadaceae</taxon>
        <taxon>Pseudomonas</taxon>
    </lineage>
</organism>
<protein>
    <submittedName>
        <fullName evidence="2">Uncharacterized protein</fullName>
    </submittedName>
</protein>
<gene>
    <name evidence="2" type="ORF">JTJ32_08350</name>
</gene>
<accession>A0ABS4C411</accession>
<dbReference type="Proteomes" id="UP000673197">
    <property type="component" value="Unassembled WGS sequence"/>
</dbReference>
<feature type="region of interest" description="Disordered" evidence="1">
    <location>
        <begin position="108"/>
        <end position="128"/>
    </location>
</feature>